<dbReference type="EMBL" id="VNIQ01000004">
    <property type="protein sequence ID" value="TYQ04093.1"/>
    <property type="molecule type" value="Genomic_DNA"/>
</dbReference>
<dbReference type="PROSITE" id="PS50977">
    <property type="entry name" value="HTH_TETR_2"/>
    <property type="match status" value="1"/>
</dbReference>
<keyword evidence="1" id="KW-0678">Repressor</keyword>
<keyword evidence="4" id="KW-0804">Transcription</keyword>
<dbReference type="InterPro" id="IPR041490">
    <property type="entry name" value="KstR2_TetR_C"/>
</dbReference>
<dbReference type="Pfam" id="PF17932">
    <property type="entry name" value="TetR_C_24"/>
    <property type="match status" value="1"/>
</dbReference>
<organism evidence="5">
    <name type="scientific">Nocardia globerula</name>
    <dbReference type="NCBI Taxonomy" id="1818"/>
    <lineage>
        <taxon>Bacteria</taxon>
        <taxon>Bacillati</taxon>
        <taxon>Actinomycetota</taxon>
        <taxon>Actinomycetes</taxon>
        <taxon>Mycobacteriales</taxon>
        <taxon>Nocardiaceae</taxon>
        <taxon>Nocardia</taxon>
    </lineage>
</organism>
<dbReference type="InterPro" id="IPR036271">
    <property type="entry name" value="Tet_transcr_reg_TetR-rel_C_sf"/>
</dbReference>
<dbReference type="SUPFAM" id="SSF48498">
    <property type="entry name" value="Tetracyclin repressor-like, C-terminal domain"/>
    <property type="match status" value="1"/>
</dbReference>
<name>A0A652YPQ5_NOCGL</name>
<dbReference type="GO" id="GO:0000976">
    <property type="term" value="F:transcription cis-regulatory region binding"/>
    <property type="evidence" value="ECO:0007669"/>
    <property type="project" value="TreeGrafter"/>
</dbReference>
<comment type="caution">
    <text evidence="5">The sequence shown here is derived from an EMBL/GenBank/DDBJ whole genome shotgun (WGS) entry which is preliminary data.</text>
</comment>
<dbReference type="Gene3D" id="1.10.357.10">
    <property type="entry name" value="Tetracycline Repressor, domain 2"/>
    <property type="match status" value="1"/>
</dbReference>
<evidence type="ECO:0000256" key="4">
    <source>
        <dbReference type="ARBA" id="ARBA00023163"/>
    </source>
</evidence>
<dbReference type="InterPro" id="IPR050109">
    <property type="entry name" value="HTH-type_TetR-like_transc_reg"/>
</dbReference>
<gene>
    <name evidence="5" type="ORF">FNL38_104469</name>
</gene>
<dbReference type="PRINTS" id="PR00455">
    <property type="entry name" value="HTHTETR"/>
</dbReference>
<dbReference type="PANTHER" id="PTHR30055:SF175">
    <property type="entry name" value="HTH-TYPE TRANSCRIPTIONAL REPRESSOR KSTR2"/>
    <property type="match status" value="1"/>
</dbReference>
<keyword evidence="2" id="KW-0805">Transcription regulation</keyword>
<evidence type="ECO:0000313" key="5">
    <source>
        <dbReference type="EMBL" id="TYQ04093.1"/>
    </source>
</evidence>
<reference evidence="5" key="1">
    <citation type="submission" date="2019-07" db="EMBL/GenBank/DDBJ databases">
        <title>Genomic Encyclopedia of Type Strains, Phase IV (KMG-IV): sequencing the most valuable type-strain genomes for metagenomic binning, comparative biology and taxonomic classification.</title>
        <authorList>
            <person name="Goeker M."/>
        </authorList>
    </citation>
    <scope>NUCLEOTIDE SEQUENCE</scope>
    <source>
        <strain evidence="5">DSM 44596</strain>
    </source>
</reference>
<evidence type="ECO:0000256" key="1">
    <source>
        <dbReference type="ARBA" id="ARBA00022491"/>
    </source>
</evidence>
<dbReference type="InterPro" id="IPR009057">
    <property type="entry name" value="Homeodomain-like_sf"/>
</dbReference>
<dbReference type="PANTHER" id="PTHR30055">
    <property type="entry name" value="HTH-TYPE TRANSCRIPTIONAL REGULATOR RUTR"/>
    <property type="match status" value="1"/>
</dbReference>
<dbReference type="SUPFAM" id="SSF46689">
    <property type="entry name" value="Homeodomain-like"/>
    <property type="match status" value="1"/>
</dbReference>
<evidence type="ECO:0000256" key="2">
    <source>
        <dbReference type="ARBA" id="ARBA00023015"/>
    </source>
</evidence>
<sequence length="196" mass="22414">MAATPDRRDTILESSAELFAKKGVASTTVRDIGESAGVFSGSLYHYFKSKNAIVAELLRVFMADIQERFNQVERSADGPEAVLRGLIRETLIVIELHPHPTAIYQNERTYLRDNDLLQSVDGPSREVREHWLKAIAEGVEQGIFRKDIAPEIFYRSVRDTLWSTNHWPDRQKYTTEEFADLMITLFLSGFRIPPKS</sequence>
<dbReference type="InterPro" id="IPR001647">
    <property type="entry name" value="HTH_TetR"/>
</dbReference>
<dbReference type="AlphaFoldDB" id="A0A652YPQ5"/>
<keyword evidence="3" id="KW-0238">DNA-binding</keyword>
<dbReference type="Pfam" id="PF00440">
    <property type="entry name" value="TetR_N"/>
    <property type="match status" value="1"/>
</dbReference>
<proteinExistence type="predicted"/>
<protein>
    <submittedName>
        <fullName evidence="5">TetR family transcriptional regulator</fullName>
    </submittedName>
</protein>
<evidence type="ECO:0000256" key="3">
    <source>
        <dbReference type="ARBA" id="ARBA00023125"/>
    </source>
</evidence>
<accession>A0A652YPQ5</accession>
<dbReference type="Gene3D" id="1.10.10.60">
    <property type="entry name" value="Homeodomain-like"/>
    <property type="match status" value="1"/>
</dbReference>
<dbReference type="GO" id="GO:0003700">
    <property type="term" value="F:DNA-binding transcription factor activity"/>
    <property type="evidence" value="ECO:0007669"/>
    <property type="project" value="TreeGrafter"/>
</dbReference>